<sequence>MISALYKHPSVLQSSFYKSYTPLSTAIPVKHLHLNPSEAIVEETSTSSSATSKGLTFIPRSAIQCPRCPARLWHNVGGWCCWPGVVKKELFLVITNATQMMGRKLSSQISKLD</sequence>
<gene>
    <name evidence="1" type="ORF">PILCRDRAFT_814349</name>
</gene>
<name>A0A0C3BPL6_PILCF</name>
<proteinExistence type="predicted"/>
<dbReference type="EMBL" id="KN832977">
    <property type="protein sequence ID" value="KIM88448.1"/>
    <property type="molecule type" value="Genomic_DNA"/>
</dbReference>
<dbReference type="Proteomes" id="UP000054166">
    <property type="component" value="Unassembled WGS sequence"/>
</dbReference>
<dbReference type="HOGENOM" id="CLU_2134450_0_0_1"/>
<accession>A0A0C3BPL6</accession>
<reference evidence="2" key="2">
    <citation type="submission" date="2015-01" db="EMBL/GenBank/DDBJ databases">
        <title>Evolutionary Origins and Diversification of the Mycorrhizal Mutualists.</title>
        <authorList>
            <consortium name="DOE Joint Genome Institute"/>
            <consortium name="Mycorrhizal Genomics Consortium"/>
            <person name="Kohler A."/>
            <person name="Kuo A."/>
            <person name="Nagy L.G."/>
            <person name="Floudas D."/>
            <person name="Copeland A."/>
            <person name="Barry K.W."/>
            <person name="Cichocki N."/>
            <person name="Veneault-Fourrey C."/>
            <person name="LaButti K."/>
            <person name="Lindquist E.A."/>
            <person name="Lipzen A."/>
            <person name="Lundell T."/>
            <person name="Morin E."/>
            <person name="Murat C."/>
            <person name="Riley R."/>
            <person name="Ohm R."/>
            <person name="Sun H."/>
            <person name="Tunlid A."/>
            <person name="Henrissat B."/>
            <person name="Grigoriev I.V."/>
            <person name="Hibbett D.S."/>
            <person name="Martin F."/>
        </authorList>
    </citation>
    <scope>NUCLEOTIDE SEQUENCE [LARGE SCALE GENOMIC DNA]</scope>
    <source>
        <strain evidence="2">F 1598</strain>
    </source>
</reference>
<evidence type="ECO:0000313" key="1">
    <source>
        <dbReference type="EMBL" id="KIM88448.1"/>
    </source>
</evidence>
<reference evidence="1 2" key="1">
    <citation type="submission" date="2014-04" db="EMBL/GenBank/DDBJ databases">
        <authorList>
            <consortium name="DOE Joint Genome Institute"/>
            <person name="Kuo A."/>
            <person name="Tarkka M."/>
            <person name="Buscot F."/>
            <person name="Kohler A."/>
            <person name="Nagy L.G."/>
            <person name="Floudas D."/>
            <person name="Copeland A."/>
            <person name="Barry K.W."/>
            <person name="Cichocki N."/>
            <person name="Veneault-Fourrey C."/>
            <person name="LaButti K."/>
            <person name="Lindquist E.A."/>
            <person name="Lipzen A."/>
            <person name="Lundell T."/>
            <person name="Morin E."/>
            <person name="Murat C."/>
            <person name="Sun H."/>
            <person name="Tunlid A."/>
            <person name="Henrissat B."/>
            <person name="Grigoriev I.V."/>
            <person name="Hibbett D.S."/>
            <person name="Martin F."/>
            <person name="Nordberg H.P."/>
            <person name="Cantor M.N."/>
            <person name="Hua S.X."/>
        </authorList>
    </citation>
    <scope>NUCLEOTIDE SEQUENCE [LARGE SCALE GENOMIC DNA]</scope>
    <source>
        <strain evidence="1 2">F 1598</strain>
    </source>
</reference>
<protein>
    <submittedName>
        <fullName evidence="1">Uncharacterized protein</fullName>
    </submittedName>
</protein>
<evidence type="ECO:0000313" key="2">
    <source>
        <dbReference type="Proteomes" id="UP000054166"/>
    </source>
</evidence>
<keyword evidence="2" id="KW-1185">Reference proteome</keyword>
<organism evidence="1 2">
    <name type="scientific">Piloderma croceum (strain F 1598)</name>
    <dbReference type="NCBI Taxonomy" id="765440"/>
    <lineage>
        <taxon>Eukaryota</taxon>
        <taxon>Fungi</taxon>
        <taxon>Dikarya</taxon>
        <taxon>Basidiomycota</taxon>
        <taxon>Agaricomycotina</taxon>
        <taxon>Agaricomycetes</taxon>
        <taxon>Agaricomycetidae</taxon>
        <taxon>Atheliales</taxon>
        <taxon>Atheliaceae</taxon>
        <taxon>Piloderma</taxon>
    </lineage>
</organism>
<dbReference type="AlphaFoldDB" id="A0A0C3BPL6"/>
<dbReference type="InParanoid" id="A0A0C3BPL6"/>